<keyword evidence="2" id="KW-1133">Transmembrane helix</keyword>
<evidence type="ECO:0000313" key="5">
    <source>
        <dbReference type="Proteomes" id="UP000000759"/>
    </source>
</evidence>
<dbReference type="PaxDb" id="2850-Phatr45436"/>
<evidence type="ECO:0000256" key="1">
    <source>
        <dbReference type="SAM" id="MobiDB-lite"/>
    </source>
</evidence>
<dbReference type="RefSeq" id="XP_002179802.1">
    <property type="nucleotide sequence ID" value="XM_002179766.1"/>
</dbReference>
<feature type="region of interest" description="Disordered" evidence="1">
    <location>
        <begin position="283"/>
        <end position="307"/>
    </location>
</feature>
<keyword evidence="5" id="KW-1185">Reference proteome</keyword>
<reference evidence="5" key="2">
    <citation type="submission" date="2008-08" db="EMBL/GenBank/DDBJ databases">
        <authorList>
            <consortium name="Diatom Consortium"/>
            <person name="Grigoriev I."/>
            <person name="Grimwood J."/>
            <person name="Kuo A."/>
            <person name="Otillar R.P."/>
            <person name="Salamov A."/>
            <person name="Detter J.C."/>
            <person name="Lindquist E."/>
            <person name="Shapiro H."/>
            <person name="Lucas S."/>
            <person name="Glavina del Rio T."/>
            <person name="Pitluck S."/>
            <person name="Rokhsar D."/>
            <person name="Bowler C."/>
        </authorList>
    </citation>
    <scope>GENOME REANNOTATION</scope>
    <source>
        <strain evidence="5">CCAP 1055/1</strain>
    </source>
</reference>
<dbReference type="EMBL" id="CM000610">
    <property type="protein sequence ID" value="EEC48788.1"/>
    <property type="molecule type" value="Genomic_DNA"/>
</dbReference>
<feature type="signal peptide" evidence="3">
    <location>
        <begin position="1"/>
        <end position="28"/>
    </location>
</feature>
<evidence type="ECO:0000256" key="2">
    <source>
        <dbReference type="SAM" id="Phobius"/>
    </source>
</evidence>
<dbReference type="HOGENOM" id="CLU_907516_0_0_1"/>
<dbReference type="Proteomes" id="UP000000759">
    <property type="component" value="Chromosome 7"/>
</dbReference>
<proteinExistence type="predicted"/>
<keyword evidence="3" id="KW-0732">Signal</keyword>
<organism evidence="4 5">
    <name type="scientific">Phaeodactylum tricornutum (strain CCAP 1055/1)</name>
    <dbReference type="NCBI Taxonomy" id="556484"/>
    <lineage>
        <taxon>Eukaryota</taxon>
        <taxon>Sar</taxon>
        <taxon>Stramenopiles</taxon>
        <taxon>Ochrophyta</taxon>
        <taxon>Bacillariophyta</taxon>
        <taxon>Bacillariophyceae</taxon>
        <taxon>Bacillariophycidae</taxon>
        <taxon>Naviculales</taxon>
        <taxon>Phaeodactylaceae</taxon>
        <taxon>Phaeodactylum</taxon>
    </lineage>
</organism>
<dbReference type="AlphaFoldDB" id="B7FXP1"/>
<sequence length="307" mass="34662">MKFATVQACLWWCGYIHCLLHTSSFGQATSWSPTLRRRTVNLFENYQQALVDIDLEPFQILYLTNDGSTESPNNMTEMELVQGTRAHVMQFFAADDEFETLSLYHTVRSDREALFWNGTKVAFRGTAVYRTIGNGTEDATALASRFRDAKFMQQQEYLCFMEKNASMYVERLRNSGWTSLRAIMVMSSRGNMVEYVDGKMVESVSGGSSGEDTLSPLSGGGEPMDESMSMTMYIVAITVPISVVVLMCAFCTLYRLRYHVNWRSTAAPKQAWQSDQRLGAHASKNSLQHSIEDGSETLSCREKDDGY</sequence>
<protein>
    <submittedName>
        <fullName evidence="4">Uncharacterized protein</fullName>
    </submittedName>
</protein>
<gene>
    <name evidence="4" type="ORF">PHATRDRAFT_45436</name>
</gene>
<evidence type="ECO:0000256" key="3">
    <source>
        <dbReference type="SAM" id="SignalP"/>
    </source>
</evidence>
<feature type="chain" id="PRO_5002852794" evidence="3">
    <location>
        <begin position="29"/>
        <end position="307"/>
    </location>
</feature>
<name>B7FXP1_PHATC</name>
<dbReference type="GeneID" id="7200678"/>
<evidence type="ECO:0000313" key="4">
    <source>
        <dbReference type="EMBL" id="EEC48788.1"/>
    </source>
</evidence>
<feature type="transmembrane region" description="Helical" evidence="2">
    <location>
        <begin position="232"/>
        <end position="254"/>
    </location>
</feature>
<keyword evidence="2" id="KW-0812">Transmembrane</keyword>
<reference evidence="4 5" key="1">
    <citation type="journal article" date="2008" name="Nature">
        <title>The Phaeodactylum genome reveals the evolutionary history of diatom genomes.</title>
        <authorList>
            <person name="Bowler C."/>
            <person name="Allen A.E."/>
            <person name="Badger J.H."/>
            <person name="Grimwood J."/>
            <person name="Jabbari K."/>
            <person name="Kuo A."/>
            <person name="Maheswari U."/>
            <person name="Martens C."/>
            <person name="Maumus F."/>
            <person name="Otillar R.P."/>
            <person name="Rayko E."/>
            <person name="Salamov A."/>
            <person name="Vandepoele K."/>
            <person name="Beszteri B."/>
            <person name="Gruber A."/>
            <person name="Heijde M."/>
            <person name="Katinka M."/>
            <person name="Mock T."/>
            <person name="Valentin K."/>
            <person name="Verret F."/>
            <person name="Berges J.A."/>
            <person name="Brownlee C."/>
            <person name="Cadoret J.P."/>
            <person name="Chiovitti A."/>
            <person name="Choi C.J."/>
            <person name="Coesel S."/>
            <person name="De Martino A."/>
            <person name="Detter J.C."/>
            <person name="Durkin C."/>
            <person name="Falciatore A."/>
            <person name="Fournet J."/>
            <person name="Haruta M."/>
            <person name="Huysman M.J."/>
            <person name="Jenkins B.D."/>
            <person name="Jiroutova K."/>
            <person name="Jorgensen R.E."/>
            <person name="Joubert Y."/>
            <person name="Kaplan A."/>
            <person name="Kroger N."/>
            <person name="Kroth P.G."/>
            <person name="La Roche J."/>
            <person name="Lindquist E."/>
            <person name="Lommer M."/>
            <person name="Martin-Jezequel V."/>
            <person name="Lopez P.J."/>
            <person name="Lucas S."/>
            <person name="Mangogna M."/>
            <person name="McGinnis K."/>
            <person name="Medlin L.K."/>
            <person name="Montsant A."/>
            <person name="Oudot-Le Secq M.P."/>
            <person name="Napoli C."/>
            <person name="Obornik M."/>
            <person name="Parker M.S."/>
            <person name="Petit J.L."/>
            <person name="Porcel B.M."/>
            <person name="Poulsen N."/>
            <person name="Robison M."/>
            <person name="Rychlewski L."/>
            <person name="Rynearson T.A."/>
            <person name="Schmutz J."/>
            <person name="Shapiro H."/>
            <person name="Siaut M."/>
            <person name="Stanley M."/>
            <person name="Sussman M.R."/>
            <person name="Taylor A.R."/>
            <person name="Vardi A."/>
            <person name="von Dassow P."/>
            <person name="Vyverman W."/>
            <person name="Willis A."/>
            <person name="Wyrwicz L.S."/>
            <person name="Rokhsar D.S."/>
            <person name="Weissenbach J."/>
            <person name="Armbrust E.V."/>
            <person name="Green B.R."/>
            <person name="Van de Peer Y."/>
            <person name="Grigoriev I.V."/>
        </authorList>
    </citation>
    <scope>NUCLEOTIDE SEQUENCE [LARGE SCALE GENOMIC DNA]</scope>
    <source>
        <strain evidence="4 5">CCAP 1055/1</strain>
    </source>
</reference>
<accession>B7FXP1</accession>
<dbReference type="InParanoid" id="B7FXP1"/>
<keyword evidence="2" id="KW-0472">Membrane</keyword>
<dbReference type="KEGG" id="pti:PHATRDRAFT_45436"/>